<evidence type="ECO:0000313" key="3">
    <source>
        <dbReference type="Proteomes" id="UP000297053"/>
    </source>
</evidence>
<geneLocation type="plasmid" evidence="2">
    <name>unnamed1</name>
</geneLocation>
<organism evidence="2 3">
    <name type="scientific">Halomicrobium mukohataei</name>
    <dbReference type="NCBI Taxonomy" id="57705"/>
    <lineage>
        <taxon>Archaea</taxon>
        <taxon>Methanobacteriati</taxon>
        <taxon>Methanobacteriota</taxon>
        <taxon>Stenosarchaea group</taxon>
        <taxon>Halobacteria</taxon>
        <taxon>Halobacteriales</taxon>
        <taxon>Haloarculaceae</taxon>
        <taxon>Halomicrobium</taxon>
    </lineage>
</organism>
<feature type="region of interest" description="Disordered" evidence="1">
    <location>
        <begin position="21"/>
        <end position="95"/>
    </location>
</feature>
<accession>A0A4D6KHT1</accession>
<dbReference type="Proteomes" id="UP000297053">
    <property type="component" value="Plasmid unnamed1"/>
</dbReference>
<evidence type="ECO:0008006" key="4">
    <source>
        <dbReference type="Google" id="ProtNLM"/>
    </source>
</evidence>
<dbReference type="GeneID" id="8409382"/>
<evidence type="ECO:0000256" key="1">
    <source>
        <dbReference type="SAM" id="MobiDB-lite"/>
    </source>
</evidence>
<sequence length="237" mass="25259">MNRRESLAAFAGVAAALAGCSGYGSATSESTATRGAEGGMDTDAPGTGSATDPEMVRVREATDQAPLWLADQDGETERERGSHRERRRHSRSVVDTPARAERLRVADGVDADGLDSFLSETDLDGQTLYLESVEVRACFELALCRIEWQPDEVSTDYARTQLPYDTRCEVDDHVFEARLIRIPDSLSADEVRGYGSSIGTAGCQRRNRAAAESGGGSSAGSDGETRTATATSTGGDR</sequence>
<dbReference type="AlphaFoldDB" id="A0A4D6KHT1"/>
<feature type="region of interest" description="Disordered" evidence="1">
    <location>
        <begin position="200"/>
        <end position="237"/>
    </location>
</feature>
<dbReference type="PROSITE" id="PS51257">
    <property type="entry name" value="PROKAR_LIPOPROTEIN"/>
    <property type="match status" value="1"/>
</dbReference>
<reference evidence="2 3" key="2">
    <citation type="submission" date="2019-04" db="EMBL/GenBank/DDBJ databases">
        <authorList>
            <person name="Yang S."/>
            <person name="Wei W."/>
        </authorList>
    </citation>
    <scope>NUCLEOTIDE SEQUENCE [LARGE SCALE GENOMIC DNA]</scope>
    <source>
        <strain evidence="3">ZP60</strain>
        <plasmid evidence="2 3">unnamed1</plasmid>
    </source>
</reference>
<gene>
    <name evidence="2" type="ORF">E5139_16400</name>
</gene>
<feature type="compositionally biased region" description="Polar residues" evidence="1">
    <location>
        <begin position="24"/>
        <end position="33"/>
    </location>
</feature>
<dbReference type="KEGG" id="halz:E5139_16400"/>
<feature type="compositionally biased region" description="Polar residues" evidence="1">
    <location>
        <begin position="226"/>
        <end position="237"/>
    </location>
</feature>
<keyword evidence="2" id="KW-0614">Plasmid</keyword>
<reference evidence="2 3" key="1">
    <citation type="submission" date="2019-04" db="EMBL/GenBank/DDBJ databases">
        <title>Complete genome sequence of Arthrobacter sp. ZXY-2 associated with effective atrazine degradation and salt adaptation.</title>
        <authorList>
            <person name="Zhao X."/>
        </authorList>
    </citation>
    <scope>NUCLEOTIDE SEQUENCE [LARGE SCALE GENOMIC DNA]</scope>
    <source>
        <strain evidence="3">ZP60</strain>
        <plasmid evidence="2 3">unnamed1</plasmid>
    </source>
</reference>
<dbReference type="EMBL" id="CP039376">
    <property type="protein sequence ID" value="QCD67227.1"/>
    <property type="molecule type" value="Genomic_DNA"/>
</dbReference>
<protein>
    <recommendedName>
        <fullName evidence="4">Lipoprotein</fullName>
    </recommendedName>
</protein>
<evidence type="ECO:0000313" key="2">
    <source>
        <dbReference type="EMBL" id="QCD67227.1"/>
    </source>
</evidence>
<proteinExistence type="predicted"/>
<dbReference type="RefSeq" id="WP_012807477.1">
    <property type="nucleotide sequence ID" value="NZ_CP039376.1"/>
</dbReference>
<name>A0A4D6KHT1_9EURY</name>